<reference evidence="2 3" key="1">
    <citation type="submission" date="2023-06" db="EMBL/GenBank/DDBJ databases">
        <authorList>
            <person name="Oyuntsetseg B."/>
            <person name="Kim S.B."/>
        </authorList>
    </citation>
    <scope>NUCLEOTIDE SEQUENCE [LARGE SCALE GENOMIC DNA]</scope>
    <source>
        <strain evidence="2 3">2-15</strain>
    </source>
</reference>
<proteinExistence type="predicted"/>
<dbReference type="RefSeq" id="WP_285967506.1">
    <property type="nucleotide sequence ID" value="NZ_CP127294.1"/>
</dbReference>
<gene>
    <name evidence="2" type="ORF">QRX50_35745</name>
</gene>
<dbReference type="EMBL" id="CP127294">
    <property type="protein sequence ID" value="WIX76758.1"/>
    <property type="molecule type" value="Genomic_DNA"/>
</dbReference>
<evidence type="ECO:0000256" key="1">
    <source>
        <dbReference type="SAM" id="MobiDB-lite"/>
    </source>
</evidence>
<dbReference type="KEGG" id="acab:QRX50_35745"/>
<evidence type="ECO:0000313" key="3">
    <source>
        <dbReference type="Proteomes" id="UP001236014"/>
    </source>
</evidence>
<accession>A0A9Y2IDZ0</accession>
<feature type="region of interest" description="Disordered" evidence="1">
    <location>
        <begin position="58"/>
        <end position="107"/>
    </location>
</feature>
<dbReference type="Proteomes" id="UP001236014">
    <property type="component" value="Chromosome"/>
</dbReference>
<organism evidence="2 3">
    <name type="scientific">Amycolatopsis carbonis</name>
    <dbReference type="NCBI Taxonomy" id="715471"/>
    <lineage>
        <taxon>Bacteria</taxon>
        <taxon>Bacillati</taxon>
        <taxon>Actinomycetota</taxon>
        <taxon>Actinomycetes</taxon>
        <taxon>Pseudonocardiales</taxon>
        <taxon>Pseudonocardiaceae</taxon>
        <taxon>Amycolatopsis</taxon>
    </lineage>
</organism>
<evidence type="ECO:0000313" key="2">
    <source>
        <dbReference type="EMBL" id="WIX76758.1"/>
    </source>
</evidence>
<dbReference type="AlphaFoldDB" id="A0A9Y2IDZ0"/>
<keyword evidence="3" id="KW-1185">Reference proteome</keyword>
<protein>
    <submittedName>
        <fullName evidence="2">Uncharacterized protein</fullName>
    </submittedName>
</protein>
<sequence length="131" mass="13257">MLLVVAALVGYPDGTYAYALTSPGDASVSVRTVDWLRDIGLGGVVNAVENCWFTRHPPSSAPPSAGELPMVGGPATGGTGPRPRNLPVDPSASAGAGEWTPGARSGDQVAEYTTFIQPDPAHASVVAGSRG</sequence>
<name>A0A9Y2IDZ0_9PSEU</name>